<dbReference type="AlphaFoldDB" id="A0A445CSL2"/>
<comment type="caution">
    <text evidence="1">The sequence shown here is derived from an EMBL/GenBank/DDBJ whole genome shotgun (WGS) entry which is preliminary data.</text>
</comment>
<accession>A0A445CSL2</accession>
<evidence type="ECO:0000313" key="2">
    <source>
        <dbReference type="Proteomes" id="UP000289738"/>
    </source>
</evidence>
<reference evidence="1 2" key="1">
    <citation type="submission" date="2019-01" db="EMBL/GenBank/DDBJ databases">
        <title>Sequencing of cultivated peanut Arachis hypogaea provides insights into genome evolution and oil improvement.</title>
        <authorList>
            <person name="Chen X."/>
        </authorList>
    </citation>
    <scope>NUCLEOTIDE SEQUENCE [LARGE SCALE GENOMIC DNA]</scope>
    <source>
        <strain evidence="2">cv. Fuhuasheng</strain>
        <tissue evidence="1">Leaves</tissue>
    </source>
</reference>
<sequence>MLSIATLNPSTPSNCFPDYTVCCILNGHSLLPSIFSLPSKSNPYFSSSTYRHLYVHAIYVIQLFDYESKLAKEFTISQCLKLAIVTFGNVGQFLAATLVL</sequence>
<dbReference type="Gramene" id="arahy.Tifrunner.gnm2.ann2.Ah06g286400.1">
    <property type="protein sequence ID" value="arahy.Tifrunner.gnm2.ann2.Ah06g286400.1-CDS-1"/>
    <property type="gene ID" value="arahy.Tifrunner.gnm2.ann2.Ah06g286400"/>
</dbReference>
<dbReference type="EMBL" id="SDMP01000006">
    <property type="protein sequence ID" value="RYR53883.1"/>
    <property type="molecule type" value="Genomic_DNA"/>
</dbReference>
<gene>
    <name evidence="1" type="ORF">Ahy_A06g029126</name>
</gene>
<protein>
    <submittedName>
        <fullName evidence="1">Uncharacterized protein</fullName>
    </submittedName>
</protein>
<dbReference type="Proteomes" id="UP000289738">
    <property type="component" value="Chromosome A06"/>
</dbReference>
<proteinExistence type="predicted"/>
<organism evidence="1 2">
    <name type="scientific">Arachis hypogaea</name>
    <name type="common">Peanut</name>
    <dbReference type="NCBI Taxonomy" id="3818"/>
    <lineage>
        <taxon>Eukaryota</taxon>
        <taxon>Viridiplantae</taxon>
        <taxon>Streptophyta</taxon>
        <taxon>Embryophyta</taxon>
        <taxon>Tracheophyta</taxon>
        <taxon>Spermatophyta</taxon>
        <taxon>Magnoliopsida</taxon>
        <taxon>eudicotyledons</taxon>
        <taxon>Gunneridae</taxon>
        <taxon>Pentapetalae</taxon>
        <taxon>rosids</taxon>
        <taxon>fabids</taxon>
        <taxon>Fabales</taxon>
        <taxon>Fabaceae</taxon>
        <taxon>Papilionoideae</taxon>
        <taxon>50 kb inversion clade</taxon>
        <taxon>dalbergioids sensu lato</taxon>
        <taxon>Dalbergieae</taxon>
        <taxon>Pterocarpus clade</taxon>
        <taxon>Arachis</taxon>
    </lineage>
</organism>
<name>A0A445CSL2_ARAHY</name>
<dbReference type="STRING" id="3818.A0A445CSL2"/>
<evidence type="ECO:0000313" key="1">
    <source>
        <dbReference type="EMBL" id="RYR53883.1"/>
    </source>
</evidence>
<keyword evidence="2" id="KW-1185">Reference proteome</keyword>